<feature type="signal peptide" evidence="7">
    <location>
        <begin position="1"/>
        <end position="21"/>
    </location>
</feature>
<dbReference type="InterPro" id="IPR018497">
    <property type="entry name" value="Peptidase_M13_C"/>
</dbReference>
<dbReference type="InterPro" id="IPR042089">
    <property type="entry name" value="Peptidase_M13_dom_2"/>
</dbReference>
<evidence type="ECO:0000256" key="3">
    <source>
        <dbReference type="ARBA" id="ARBA00022723"/>
    </source>
</evidence>
<dbReference type="RefSeq" id="WP_149859925.1">
    <property type="nucleotide sequence ID" value="NZ_VUOD01000002.1"/>
</dbReference>
<dbReference type="AlphaFoldDB" id="A0A5B2ZD25"/>
<dbReference type="CDD" id="cd08662">
    <property type="entry name" value="M13"/>
    <property type="match status" value="1"/>
</dbReference>
<dbReference type="GO" id="GO:0005886">
    <property type="term" value="C:plasma membrane"/>
    <property type="evidence" value="ECO:0007669"/>
    <property type="project" value="TreeGrafter"/>
</dbReference>
<dbReference type="PROSITE" id="PS51885">
    <property type="entry name" value="NEPRILYSIN"/>
    <property type="match status" value="1"/>
</dbReference>
<feature type="domain" description="Peptidase M13 C-terminal" evidence="8">
    <location>
        <begin position="491"/>
        <end position="623"/>
    </location>
</feature>
<keyword evidence="2" id="KW-0645">Protease</keyword>
<feature type="domain" description="Peptidase M13 N-terminal" evidence="9">
    <location>
        <begin position="31"/>
        <end position="395"/>
    </location>
</feature>
<dbReference type="InterPro" id="IPR000718">
    <property type="entry name" value="Peptidase_M13"/>
</dbReference>
<dbReference type="SUPFAM" id="SSF55486">
    <property type="entry name" value="Metalloproteases ('zincins'), catalytic domain"/>
    <property type="match status" value="1"/>
</dbReference>
<dbReference type="GO" id="GO:0004222">
    <property type="term" value="F:metalloendopeptidase activity"/>
    <property type="evidence" value="ECO:0007669"/>
    <property type="project" value="InterPro"/>
</dbReference>
<dbReference type="InterPro" id="IPR008753">
    <property type="entry name" value="Peptidase_M13_N"/>
</dbReference>
<keyword evidence="7" id="KW-0732">Signal</keyword>
<keyword evidence="3" id="KW-0479">Metal-binding</keyword>
<keyword evidence="4" id="KW-0378">Hydrolase</keyword>
<comment type="caution">
    <text evidence="10">The sequence shown here is derived from an EMBL/GenBank/DDBJ whole genome shotgun (WGS) entry which is preliminary data.</text>
</comment>
<keyword evidence="5" id="KW-0862">Zinc</keyword>
<dbReference type="EMBL" id="VUOD01000002">
    <property type="protein sequence ID" value="KAA2285825.1"/>
    <property type="molecule type" value="Genomic_DNA"/>
</dbReference>
<sequence length="628" mass="67988">MPVRPLFPALLLSLAAGSAHGQRAPAVPAACTDFYGHVNAAWLAQHPLPAGSRHYSRWDQLIALGQTRRNELLAATHAPEGKPASALLADLIASSQDEEAIEAAGTRALQPLLQKIERIRRNRDVPAVVAELHAAGVPVLFAFQVRRDAQGRPYAWIGPGGLGLPDPSFHLSAAPEVQALVRQYRDALSEWLRLSGVPARELAAAVDGALAMELELARAAAQAAPATLFPLEEAQKVVGALDLPAFLAAQGLKATHVELAGPAFFQVLDRQLARAKPAQWRAYLRAQVSRELAPTLPNAWRRPWAELYQVRLGGQTEPEPRALWFRRMLETEAPELLDLAYDERWLPSERQQRAERIAAGVRAAALAAVDRADWLSDEGKAKARRRLETMEIQLGRQVPPDTFGPTRFSRADFAGNVLALRRGLHQALLQRARRAWPAEQWHPLLAWIPGENRLVATTAVMQPPVLGEAAGPGDYGAFGALLAQQIGIALQQWEGADAQAWAKRTQPLIGQYNAYSATGGATRVNGVGSHAQNQADLAGLELAWEALNASGPVDSAAARAFFTGWAALWPRQDEALALAQAQATATHAPARWRVNGPLANLPAFGQAFGCAGRAAMLRPAREQVALWR</sequence>
<name>A0A5B2ZD25_9GAMM</name>
<accession>A0A5B2ZD25</accession>
<reference evidence="10 11" key="1">
    <citation type="submission" date="2019-09" db="EMBL/GenBank/DDBJ databases">
        <title>Arenimonas chukotkensis sp. nov., a bacterium isolated from Chukotka hot spring, Arctic region, Russia.</title>
        <authorList>
            <person name="Zayulina K.S."/>
            <person name="Prokofeva M.I."/>
            <person name="Elcheninov A.G."/>
            <person name="Novikov A."/>
            <person name="Kochetkova T.V."/>
            <person name="Kublanov I.V."/>
        </authorList>
    </citation>
    <scope>NUCLEOTIDE SEQUENCE [LARGE SCALE GENOMIC DNA]</scope>
    <source>
        <strain evidence="10 11">3729k</strain>
    </source>
</reference>
<dbReference type="InterPro" id="IPR024079">
    <property type="entry name" value="MetalloPept_cat_dom_sf"/>
</dbReference>
<dbReference type="GO" id="GO:0016485">
    <property type="term" value="P:protein processing"/>
    <property type="evidence" value="ECO:0007669"/>
    <property type="project" value="TreeGrafter"/>
</dbReference>
<dbReference type="PANTHER" id="PTHR11733:SF237">
    <property type="entry name" value="NEPRILYSIN-LIKE 4"/>
    <property type="match status" value="1"/>
</dbReference>
<dbReference type="Pfam" id="PF05649">
    <property type="entry name" value="Peptidase_M13_N"/>
    <property type="match status" value="1"/>
</dbReference>
<dbReference type="Gene3D" id="3.40.390.10">
    <property type="entry name" value="Collagenase (Catalytic Domain)"/>
    <property type="match status" value="1"/>
</dbReference>
<proteinExistence type="predicted"/>
<organism evidence="10 11">
    <name type="scientific">Arenimonas fontis</name>
    <dbReference type="NCBI Taxonomy" id="2608255"/>
    <lineage>
        <taxon>Bacteria</taxon>
        <taxon>Pseudomonadati</taxon>
        <taxon>Pseudomonadota</taxon>
        <taxon>Gammaproteobacteria</taxon>
        <taxon>Lysobacterales</taxon>
        <taxon>Lysobacteraceae</taxon>
        <taxon>Arenimonas</taxon>
    </lineage>
</organism>
<evidence type="ECO:0000313" key="10">
    <source>
        <dbReference type="EMBL" id="KAA2285825.1"/>
    </source>
</evidence>
<feature type="chain" id="PRO_5022769093" evidence="7">
    <location>
        <begin position="22"/>
        <end position="628"/>
    </location>
</feature>
<keyword evidence="6" id="KW-0482">Metalloprotease</keyword>
<keyword evidence="11" id="KW-1185">Reference proteome</keyword>
<dbReference type="GO" id="GO:0046872">
    <property type="term" value="F:metal ion binding"/>
    <property type="evidence" value="ECO:0007669"/>
    <property type="project" value="UniProtKB-KW"/>
</dbReference>
<gene>
    <name evidence="10" type="ORF">F0415_04195</name>
</gene>
<evidence type="ECO:0000259" key="8">
    <source>
        <dbReference type="Pfam" id="PF01431"/>
    </source>
</evidence>
<evidence type="ECO:0000256" key="6">
    <source>
        <dbReference type="ARBA" id="ARBA00023049"/>
    </source>
</evidence>
<comment type="cofactor">
    <cofactor evidence="1">
        <name>Zn(2+)</name>
        <dbReference type="ChEBI" id="CHEBI:29105"/>
    </cofactor>
</comment>
<reference evidence="10 11" key="2">
    <citation type="submission" date="2019-09" db="EMBL/GenBank/DDBJ databases">
        <authorList>
            <person name="Mazur A."/>
        </authorList>
    </citation>
    <scope>NUCLEOTIDE SEQUENCE [LARGE SCALE GENOMIC DNA]</scope>
    <source>
        <strain evidence="10 11">3729k</strain>
    </source>
</reference>
<dbReference type="Proteomes" id="UP000322165">
    <property type="component" value="Unassembled WGS sequence"/>
</dbReference>
<protein>
    <submittedName>
        <fullName evidence="10">M13 family metallopeptidase</fullName>
    </submittedName>
</protein>
<dbReference type="Gene3D" id="1.10.1380.10">
    <property type="entry name" value="Neutral endopeptidase , domain2"/>
    <property type="match status" value="1"/>
</dbReference>
<evidence type="ECO:0000259" key="9">
    <source>
        <dbReference type="Pfam" id="PF05649"/>
    </source>
</evidence>
<evidence type="ECO:0000256" key="5">
    <source>
        <dbReference type="ARBA" id="ARBA00022833"/>
    </source>
</evidence>
<evidence type="ECO:0000256" key="7">
    <source>
        <dbReference type="SAM" id="SignalP"/>
    </source>
</evidence>
<evidence type="ECO:0000256" key="4">
    <source>
        <dbReference type="ARBA" id="ARBA00022801"/>
    </source>
</evidence>
<dbReference type="PANTHER" id="PTHR11733">
    <property type="entry name" value="ZINC METALLOPROTEASE FAMILY M13 NEPRILYSIN-RELATED"/>
    <property type="match status" value="1"/>
</dbReference>
<dbReference type="Pfam" id="PF01431">
    <property type="entry name" value="Peptidase_M13"/>
    <property type="match status" value="1"/>
</dbReference>
<evidence type="ECO:0000256" key="1">
    <source>
        <dbReference type="ARBA" id="ARBA00001947"/>
    </source>
</evidence>
<evidence type="ECO:0000313" key="11">
    <source>
        <dbReference type="Proteomes" id="UP000322165"/>
    </source>
</evidence>
<evidence type="ECO:0000256" key="2">
    <source>
        <dbReference type="ARBA" id="ARBA00022670"/>
    </source>
</evidence>